<organism evidence="2 3">
    <name type="scientific">Austropuccinia psidii MF-1</name>
    <dbReference type="NCBI Taxonomy" id="1389203"/>
    <lineage>
        <taxon>Eukaryota</taxon>
        <taxon>Fungi</taxon>
        <taxon>Dikarya</taxon>
        <taxon>Basidiomycota</taxon>
        <taxon>Pucciniomycotina</taxon>
        <taxon>Pucciniomycetes</taxon>
        <taxon>Pucciniales</taxon>
        <taxon>Sphaerophragmiaceae</taxon>
        <taxon>Austropuccinia</taxon>
    </lineage>
</organism>
<reference evidence="2" key="1">
    <citation type="submission" date="2021-03" db="EMBL/GenBank/DDBJ databases">
        <title>Draft genome sequence of rust myrtle Austropuccinia psidii MF-1, a brazilian biotype.</title>
        <authorList>
            <person name="Quecine M.C."/>
            <person name="Pachon D.M.R."/>
            <person name="Bonatelli M.L."/>
            <person name="Correr F.H."/>
            <person name="Franceschini L.M."/>
            <person name="Leite T.F."/>
            <person name="Margarido G.R.A."/>
            <person name="Almeida C.A."/>
            <person name="Ferrarezi J.A."/>
            <person name="Labate C.A."/>
        </authorList>
    </citation>
    <scope>NUCLEOTIDE SEQUENCE</scope>
    <source>
        <strain evidence="2">MF-1</strain>
    </source>
</reference>
<feature type="compositionally biased region" description="Polar residues" evidence="1">
    <location>
        <begin position="36"/>
        <end position="59"/>
    </location>
</feature>
<gene>
    <name evidence="2" type="ORF">O181_114765</name>
</gene>
<evidence type="ECO:0000313" key="3">
    <source>
        <dbReference type="Proteomes" id="UP000765509"/>
    </source>
</evidence>
<evidence type="ECO:0000313" key="2">
    <source>
        <dbReference type="EMBL" id="MBW0575050.1"/>
    </source>
</evidence>
<evidence type="ECO:0000256" key="1">
    <source>
        <dbReference type="SAM" id="MobiDB-lite"/>
    </source>
</evidence>
<keyword evidence="3" id="KW-1185">Reference proteome</keyword>
<dbReference type="Proteomes" id="UP000765509">
    <property type="component" value="Unassembled WGS sequence"/>
</dbReference>
<dbReference type="AlphaFoldDB" id="A0A9Q3K926"/>
<sequence>MQFTLLEDRETRIRENKATIQAIEEHLNQKRPTIIPSGSQGVEQPSSPVALNHSGASSSGDKRHNSSKSQVVFRRIQG</sequence>
<name>A0A9Q3K926_9BASI</name>
<accession>A0A9Q3K926</accession>
<feature type="region of interest" description="Disordered" evidence="1">
    <location>
        <begin position="25"/>
        <end position="78"/>
    </location>
</feature>
<comment type="caution">
    <text evidence="2">The sequence shown here is derived from an EMBL/GenBank/DDBJ whole genome shotgun (WGS) entry which is preliminary data.</text>
</comment>
<dbReference type="EMBL" id="AVOT02095477">
    <property type="protein sequence ID" value="MBW0575050.1"/>
    <property type="molecule type" value="Genomic_DNA"/>
</dbReference>
<protein>
    <submittedName>
        <fullName evidence="2">Uncharacterized protein</fullName>
    </submittedName>
</protein>
<proteinExistence type="predicted"/>